<feature type="compositionally biased region" description="Pro residues" evidence="1">
    <location>
        <begin position="485"/>
        <end position="497"/>
    </location>
</feature>
<feature type="region of interest" description="Disordered" evidence="1">
    <location>
        <begin position="473"/>
        <end position="507"/>
    </location>
</feature>
<dbReference type="Pfam" id="PF13229">
    <property type="entry name" value="Beta_helix"/>
    <property type="match status" value="1"/>
</dbReference>
<dbReference type="PROSITE" id="PS51766">
    <property type="entry name" value="DOCKERIN"/>
    <property type="match status" value="1"/>
</dbReference>
<dbReference type="Gene3D" id="1.10.1330.10">
    <property type="entry name" value="Dockerin domain"/>
    <property type="match status" value="1"/>
</dbReference>
<feature type="domain" description="Dockerin" evidence="2">
    <location>
        <begin position="499"/>
        <end position="555"/>
    </location>
</feature>
<evidence type="ECO:0000313" key="3">
    <source>
        <dbReference type="EMBL" id="OHA95840.1"/>
    </source>
</evidence>
<evidence type="ECO:0000259" key="2">
    <source>
        <dbReference type="PROSITE" id="PS51766"/>
    </source>
</evidence>
<evidence type="ECO:0000256" key="1">
    <source>
        <dbReference type="SAM" id="MobiDB-lite"/>
    </source>
</evidence>
<dbReference type="InterPro" id="IPR036439">
    <property type="entry name" value="Dockerin_dom_sf"/>
</dbReference>
<dbReference type="EMBL" id="MHVR01000015">
    <property type="protein sequence ID" value="OHA95840.1"/>
    <property type="molecule type" value="Genomic_DNA"/>
</dbReference>
<dbReference type="SMART" id="SM00710">
    <property type="entry name" value="PbH1"/>
    <property type="match status" value="7"/>
</dbReference>
<dbReference type="InterPro" id="IPR039448">
    <property type="entry name" value="Beta_helix"/>
</dbReference>
<evidence type="ECO:0000313" key="4">
    <source>
        <dbReference type="Proteomes" id="UP000178175"/>
    </source>
</evidence>
<dbReference type="SUPFAM" id="SSF51126">
    <property type="entry name" value="Pectin lyase-like"/>
    <property type="match status" value="1"/>
</dbReference>
<dbReference type="InterPro" id="IPR011050">
    <property type="entry name" value="Pectin_lyase_fold/virulence"/>
</dbReference>
<comment type="caution">
    <text evidence="3">The sequence shown here is derived from an EMBL/GenBank/DDBJ whole genome shotgun (WGS) entry which is preliminary data.</text>
</comment>
<dbReference type="InterPro" id="IPR002105">
    <property type="entry name" value="Dockerin_1_rpt"/>
</dbReference>
<proteinExistence type="predicted"/>
<protein>
    <recommendedName>
        <fullName evidence="2">Dockerin domain-containing protein</fullName>
    </recommendedName>
</protein>
<dbReference type="SUPFAM" id="SSF63446">
    <property type="entry name" value="Type I dockerin domain"/>
    <property type="match status" value="1"/>
</dbReference>
<accession>A0A1G2TEY6</accession>
<sequence>MKNQILNFIILGILFILSFGFNKVATAATRTVSSSSELQSAINSSQSGDIIQVRGGNYGGFSVSGSGKTIKNYPGETPTVEGTVNLSGSNNVVEGFVIRNGGGLGCVELSGTRNTVRNNDIYSCTQGGIVMWDAHSGYFLIEGNKIHEWKGIGNWDGIEAHGTPYVIVKNNIIYNPGPEGDGADFIDAGSQTGSTIEDYTHHMVYDGNTVYCTGSCPSNPYENRVKIDKAPTFSILRRNTIYGAGFTFYVKPFVNDALYSNSVINCRNQCILFWQWGDGPSGWGGFAVKNNIFAFSTNYLMQHSRDPADGAYPSIRMEHNVYRPSSQGIIWALLNGETNYGTSLAEFNRWRSATGQEPNGGKFSTQTLNQLFVNPSTTDFRLAAGSDAIDAGVALTTTRSGGSGTIVPVQESFYFYNGYGMTDPDTIQIGSNIVKVVSIDESGNNITVDRSISWTAGVGVSLPYNGAAPDAGAVEYGSGGSTGPAPTPSPIPSPNPTPSGTLKGDLNNDKIVNSLDWSIMNSRWYTNDTTADLNSDGIINSLDFSIMNGNWLKNG</sequence>
<gene>
    <name evidence="3" type="ORF">A3C70_00030</name>
</gene>
<dbReference type="InterPro" id="IPR006626">
    <property type="entry name" value="PbH1"/>
</dbReference>
<dbReference type="InterPro" id="IPR016134">
    <property type="entry name" value="Dockerin_dom"/>
</dbReference>
<dbReference type="Pfam" id="PF00404">
    <property type="entry name" value="Dockerin_1"/>
    <property type="match status" value="1"/>
</dbReference>
<organism evidence="3 4">
    <name type="scientific">Candidatus Zambryskibacteria bacterium RIFCSPHIGHO2_02_FULL_43_14</name>
    <dbReference type="NCBI Taxonomy" id="1802748"/>
    <lineage>
        <taxon>Bacteria</taxon>
        <taxon>Candidatus Zambryskiibacteriota</taxon>
    </lineage>
</organism>
<dbReference type="InterPro" id="IPR012334">
    <property type="entry name" value="Pectin_lyas_fold"/>
</dbReference>
<dbReference type="GO" id="GO:0000272">
    <property type="term" value="P:polysaccharide catabolic process"/>
    <property type="evidence" value="ECO:0007669"/>
    <property type="project" value="InterPro"/>
</dbReference>
<dbReference type="AlphaFoldDB" id="A0A1G2TEY6"/>
<dbReference type="Gene3D" id="2.160.20.10">
    <property type="entry name" value="Single-stranded right-handed beta-helix, Pectin lyase-like"/>
    <property type="match status" value="1"/>
</dbReference>
<name>A0A1G2TEY6_9BACT</name>
<reference evidence="3 4" key="1">
    <citation type="journal article" date="2016" name="Nat. Commun.">
        <title>Thousands of microbial genomes shed light on interconnected biogeochemical processes in an aquifer system.</title>
        <authorList>
            <person name="Anantharaman K."/>
            <person name="Brown C.T."/>
            <person name="Hug L.A."/>
            <person name="Sharon I."/>
            <person name="Castelle C.J."/>
            <person name="Probst A.J."/>
            <person name="Thomas B.C."/>
            <person name="Singh A."/>
            <person name="Wilkins M.J."/>
            <person name="Karaoz U."/>
            <person name="Brodie E.L."/>
            <person name="Williams K.H."/>
            <person name="Hubbard S.S."/>
            <person name="Banfield J.F."/>
        </authorList>
    </citation>
    <scope>NUCLEOTIDE SEQUENCE [LARGE SCALE GENOMIC DNA]</scope>
</reference>
<dbReference type="Proteomes" id="UP000178175">
    <property type="component" value="Unassembled WGS sequence"/>
</dbReference>
<dbReference type="GO" id="GO:0004553">
    <property type="term" value="F:hydrolase activity, hydrolyzing O-glycosyl compounds"/>
    <property type="evidence" value="ECO:0007669"/>
    <property type="project" value="InterPro"/>
</dbReference>